<feature type="signal peptide" evidence="7">
    <location>
        <begin position="1"/>
        <end position="20"/>
    </location>
</feature>
<name>H1Y2X8_9SPHI</name>
<keyword evidence="6" id="KW-0998">Cell outer membrane</keyword>
<dbReference type="InterPro" id="IPR039426">
    <property type="entry name" value="TonB-dep_rcpt-like"/>
</dbReference>
<dbReference type="EMBL" id="CM001403">
    <property type="protein sequence ID" value="EHQ28523.1"/>
    <property type="molecule type" value="Genomic_DNA"/>
</dbReference>
<feature type="chain" id="PRO_5003557402" evidence="7">
    <location>
        <begin position="21"/>
        <end position="1080"/>
    </location>
</feature>
<dbReference type="GO" id="GO:0015344">
    <property type="term" value="F:siderophore uptake transmembrane transporter activity"/>
    <property type="evidence" value="ECO:0007669"/>
    <property type="project" value="TreeGrafter"/>
</dbReference>
<feature type="domain" description="TonB-dependent receptor plug" evidence="8">
    <location>
        <begin position="133"/>
        <end position="244"/>
    </location>
</feature>
<sequence>MRKILLILLMSVLTNCIAFAQVTTSSITGAVKDAKGVTLPGATIVATHVPSGSVYSGATRSNGQYTIPNMRVGGPYTIKVSFIGFNPKTIENVFLVLGEPSKINIVLTDESRSLAEVSVKGTKASVISSERNGTSTSISQQQLQSLPTISRSFQDFARLTPQAIANKNGSDGSPLGITFAGQNNRYNRLTIDGAAANDAFGLASSGTNGGQAGINPIPFESIQQVQILLAPYDVTQGSFTGGGINAVTKSGTNEIHGSAYTLLQNQNFIGKNVLTDIKYPTFKNTTFGLSLGGPIIKNKLFYYVNAERFDNKTPVAFDPSQSGSGSNFDVATLQALRNFVINKYSYDPGSFTDINKKQYSTSVFARIDWNLDNKNKLTFRHSYVDGSNYIISRSPTSITFADAGYYMNNTTNSSVIELNSTISSNSSNVLRLTYNNIRDSRATSPFPNIQIVQNGLTYNLGADFSSAANSLGQDNYSLTDNYTIYKNNHTITIGTANDFYNTKNVFLQAYNGAYTYNNTATGFDNIAAFENNTTAPTNYTLNYSPTNPGDKFAAVIHTANLSLYGQDVWSVNDKLKLTYGLRVDLPVYFNKPTENVAFNNDPASMGFKNNVVPKSTPLFSPRIGFNLDVNGDGETQVRGGAGIFTGASPLVWISNQYGTNGVSTIKYTTVPSTLRFNYNPNAPLSGAYIPSTTTVPATEVDVTDPNFKVPQIFRANVAVDHKLGFWGLIGTFEALVTKNINAINYKNLSIGNQTDVVTIGNSTRPWYNFTRAYPSSNFTDVIELTNTNQGYAYNLTAQIQKPFSNGWAGSIAYTFGESYSLNDGTSSVAYSNWRFAYNTNGLNNLSEARSNYDPGSRIVAYVSKTFKYANNKLATTIGLVYTGQSGQPISYTYSKNVNGDDITSKTGSADLLYVPSDDELNDPNGYKKYTLVDLTQTVNKVTTVVKTAAQEWVDFKNFINSQQALRLNKGKVIDRNDDRTPWENHFDLKVTQDFYVYKQHKLQISADIFNVGNLLNKDWGWSYGASNQDIQLLTVVGQTKNPTFTFDQSKLNLIRGVYRPYFVNDYTSRWSGQLSLKYSF</sequence>
<dbReference type="AlphaFoldDB" id="H1Y2X8"/>
<dbReference type="Gene3D" id="2.60.40.1120">
    <property type="entry name" value="Carboxypeptidase-like, regulatory domain"/>
    <property type="match status" value="1"/>
</dbReference>
<keyword evidence="2" id="KW-0813">Transport</keyword>
<reference evidence="10" key="1">
    <citation type="submission" date="2011-09" db="EMBL/GenBank/DDBJ databases">
        <title>The permanent draft genome of Mucilaginibacter paludis DSM 18603.</title>
        <authorList>
            <consortium name="US DOE Joint Genome Institute (JGI-PGF)"/>
            <person name="Lucas S."/>
            <person name="Han J."/>
            <person name="Lapidus A."/>
            <person name="Bruce D."/>
            <person name="Goodwin L."/>
            <person name="Pitluck S."/>
            <person name="Peters L."/>
            <person name="Kyrpides N."/>
            <person name="Mavromatis K."/>
            <person name="Ivanova N."/>
            <person name="Mikhailova N."/>
            <person name="Held B."/>
            <person name="Detter J.C."/>
            <person name="Tapia R."/>
            <person name="Han C."/>
            <person name="Land M."/>
            <person name="Hauser L."/>
            <person name="Markowitz V."/>
            <person name="Cheng J.-F."/>
            <person name="Hugenholtz P."/>
            <person name="Woyke T."/>
            <person name="Wu D."/>
            <person name="Tindall B."/>
            <person name="Brambilla E."/>
            <person name="Klenk H.-P."/>
            <person name="Eisen J.A."/>
        </authorList>
    </citation>
    <scope>NUCLEOTIDE SEQUENCE [LARGE SCALE GENOMIC DNA]</scope>
    <source>
        <strain evidence="10">DSM 18603</strain>
    </source>
</reference>
<dbReference type="InterPro" id="IPR013784">
    <property type="entry name" value="Carb-bd-like_fold"/>
</dbReference>
<dbReference type="GO" id="GO:0030246">
    <property type="term" value="F:carbohydrate binding"/>
    <property type="evidence" value="ECO:0007669"/>
    <property type="project" value="InterPro"/>
</dbReference>
<comment type="subcellular location">
    <subcellularLocation>
        <location evidence="1">Cell outer membrane</location>
        <topology evidence="1">Multi-pass membrane protein</topology>
    </subcellularLocation>
</comment>
<dbReference type="Pfam" id="PF13620">
    <property type="entry name" value="CarboxypepD_reg"/>
    <property type="match status" value="1"/>
</dbReference>
<evidence type="ECO:0000259" key="8">
    <source>
        <dbReference type="Pfam" id="PF07715"/>
    </source>
</evidence>
<dbReference type="InterPro" id="IPR057601">
    <property type="entry name" value="Oar-like_b-barrel"/>
</dbReference>
<evidence type="ECO:0000313" key="11">
    <source>
        <dbReference type="Proteomes" id="UP000002774"/>
    </source>
</evidence>
<evidence type="ECO:0000256" key="2">
    <source>
        <dbReference type="ARBA" id="ARBA00022448"/>
    </source>
</evidence>
<feature type="domain" description="TonB-dependent transporter Oar-like beta-barrel" evidence="9">
    <location>
        <begin position="247"/>
        <end position="314"/>
    </location>
</feature>
<dbReference type="GO" id="GO:0044718">
    <property type="term" value="P:siderophore transmembrane transport"/>
    <property type="evidence" value="ECO:0007669"/>
    <property type="project" value="TreeGrafter"/>
</dbReference>
<evidence type="ECO:0000259" key="9">
    <source>
        <dbReference type="Pfam" id="PF25183"/>
    </source>
</evidence>
<keyword evidence="5" id="KW-0472">Membrane</keyword>
<dbReference type="Pfam" id="PF07715">
    <property type="entry name" value="Plug"/>
    <property type="match status" value="1"/>
</dbReference>
<evidence type="ECO:0000256" key="4">
    <source>
        <dbReference type="ARBA" id="ARBA00022692"/>
    </source>
</evidence>
<dbReference type="InterPro" id="IPR037066">
    <property type="entry name" value="Plug_dom_sf"/>
</dbReference>
<feature type="domain" description="TonB-dependent transporter Oar-like beta-barrel" evidence="9">
    <location>
        <begin position="351"/>
        <end position="1015"/>
    </location>
</feature>
<proteinExistence type="predicted"/>
<dbReference type="OrthoDB" id="9768147at2"/>
<dbReference type="SUPFAM" id="SSF56935">
    <property type="entry name" value="Porins"/>
    <property type="match status" value="1"/>
</dbReference>
<dbReference type="InterPro" id="IPR012910">
    <property type="entry name" value="Plug_dom"/>
</dbReference>
<keyword evidence="7" id="KW-0732">Signal</keyword>
<dbReference type="Proteomes" id="UP000002774">
    <property type="component" value="Chromosome"/>
</dbReference>
<organism evidence="10 11">
    <name type="scientific">Mucilaginibacter paludis DSM 18603</name>
    <dbReference type="NCBI Taxonomy" id="714943"/>
    <lineage>
        <taxon>Bacteria</taxon>
        <taxon>Pseudomonadati</taxon>
        <taxon>Bacteroidota</taxon>
        <taxon>Sphingobacteriia</taxon>
        <taxon>Sphingobacteriales</taxon>
        <taxon>Sphingobacteriaceae</taxon>
        <taxon>Mucilaginibacter</taxon>
    </lineage>
</organism>
<evidence type="ECO:0000256" key="3">
    <source>
        <dbReference type="ARBA" id="ARBA00022452"/>
    </source>
</evidence>
<dbReference type="PANTHER" id="PTHR30069">
    <property type="entry name" value="TONB-DEPENDENT OUTER MEMBRANE RECEPTOR"/>
    <property type="match status" value="1"/>
</dbReference>
<dbReference type="RefSeq" id="WP_008509378.1">
    <property type="nucleotide sequence ID" value="NZ_CM001403.1"/>
</dbReference>
<protein>
    <submittedName>
        <fullName evidence="10">TonB-dependent receptor plug</fullName>
    </submittedName>
</protein>
<dbReference type="STRING" id="714943.Mucpa_4433"/>
<dbReference type="eggNOG" id="COG4771">
    <property type="taxonomic scope" value="Bacteria"/>
</dbReference>
<dbReference type="PANTHER" id="PTHR30069:SF46">
    <property type="entry name" value="OAR PROTEIN"/>
    <property type="match status" value="1"/>
</dbReference>
<accession>H1Y2X8</accession>
<dbReference type="InterPro" id="IPR036942">
    <property type="entry name" value="Beta-barrel_TonB_sf"/>
</dbReference>
<dbReference type="SUPFAM" id="SSF49452">
    <property type="entry name" value="Starch-binding domain-like"/>
    <property type="match status" value="1"/>
</dbReference>
<keyword evidence="4" id="KW-0812">Transmembrane</keyword>
<keyword evidence="11" id="KW-1185">Reference proteome</keyword>
<dbReference type="HOGENOM" id="CLU_006298_1_0_10"/>
<dbReference type="Gene3D" id="2.170.130.10">
    <property type="entry name" value="TonB-dependent receptor, plug domain"/>
    <property type="match status" value="1"/>
</dbReference>
<evidence type="ECO:0000256" key="5">
    <source>
        <dbReference type="ARBA" id="ARBA00023136"/>
    </source>
</evidence>
<keyword evidence="3" id="KW-1134">Transmembrane beta strand</keyword>
<dbReference type="Gene3D" id="2.40.170.20">
    <property type="entry name" value="TonB-dependent receptor, beta-barrel domain"/>
    <property type="match status" value="1"/>
</dbReference>
<evidence type="ECO:0000256" key="7">
    <source>
        <dbReference type="SAM" id="SignalP"/>
    </source>
</evidence>
<evidence type="ECO:0000313" key="10">
    <source>
        <dbReference type="EMBL" id="EHQ28523.1"/>
    </source>
</evidence>
<gene>
    <name evidence="10" type="ORF">Mucpa_4433</name>
</gene>
<evidence type="ECO:0000256" key="1">
    <source>
        <dbReference type="ARBA" id="ARBA00004571"/>
    </source>
</evidence>
<dbReference type="GO" id="GO:0009279">
    <property type="term" value="C:cell outer membrane"/>
    <property type="evidence" value="ECO:0007669"/>
    <property type="project" value="UniProtKB-SubCell"/>
</dbReference>
<evidence type="ECO:0000256" key="6">
    <source>
        <dbReference type="ARBA" id="ARBA00023237"/>
    </source>
</evidence>
<keyword evidence="10" id="KW-0675">Receptor</keyword>
<dbReference type="Pfam" id="PF25183">
    <property type="entry name" value="OMP_b-brl_4"/>
    <property type="match status" value="2"/>
</dbReference>